<evidence type="ECO:0000313" key="2">
    <source>
        <dbReference type="Proteomes" id="UP000198508"/>
    </source>
</evidence>
<sequence length="133" mass="15530">MIDTYKTYLAADRSLTLEEMEQLHGDMVSEMGNDPDALELYQELAATATRYIAFRSQWFLWSRAEKTDRDSSRTACHNSLIVKFNQLARYLRLQGHKAAWRETLGYEEEDPYNRKRLGDFGCYLAFVNSLCAR</sequence>
<dbReference type="AlphaFoldDB" id="A0A1I0J4L8"/>
<organism evidence="1 2">
    <name type="scientific">Enterocloster lavalensis</name>
    <dbReference type="NCBI Taxonomy" id="460384"/>
    <lineage>
        <taxon>Bacteria</taxon>
        <taxon>Bacillati</taxon>
        <taxon>Bacillota</taxon>
        <taxon>Clostridia</taxon>
        <taxon>Lachnospirales</taxon>
        <taxon>Lachnospiraceae</taxon>
        <taxon>Enterocloster</taxon>
    </lineage>
</organism>
<protein>
    <submittedName>
        <fullName evidence="1">Uncharacterized protein</fullName>
    </submittedName>
</protein>
<evidence type="ECO:0000313" key="1">
    <source>
        <dbReference type="EMBL" id="SEU04674.1"/>
    </source>
</evidence>
<gene>
    <name evidence="1" type="ORF">SAMN05216313_12645</name>
</gene>
<dbReference type="EMBL" id="FOIM01000026">
    <property type="protein sequence ID" value="SEU04674.1"/>
    <property type="molecule type" value="Genomic_DNA"/>
</dbReference>
<dbReference type="RefSeq" id="WP_092368334.1">
    <property type="nucleotide sequence ID" value="NZ_CATZMQ010000001.1"/>
</dbReference>
<dbReference type="GeneID" id="93276106"/>
<keyword evidence="2" id="KW-1185">Reference proteome</keyword>
<proteinExistence type="predicted"/>
<dbReference type="Proteomes" id="UP000198508">
    <property type="component" value="Unassembled WGS sequence"/>
</dbReference>
<dbReference type="STRING" id="460384.SAMN05216313_12645"/>
<name>A0A1I0J4L8_9FIRM</name>
<reference evidence="2" key="1">
    <citation type="submission" date="2016-10" db="EMBL/GenBank/DDBJ databases">
        <authorList>
            <person name="Varghese N."/>
            <person name="Submissions S."/>
        </authorList>
    </citation>
    <scope>NUCLEOTIDE SEQUENCE [LARGE SCALE GENOMIC DNA]</scope>
    <source>
        <strain evidence="2">NLAE-zl-G277</strain>
    </source>
</reference>
<accession>A0A1I0J4L8</accession>